<dbReference type="InterPro" id="IPR017439">
    <property type="entry name" value="Amidohydrolase"/>
</dbReference>
<evidence type="ECO:0000313" key="4">
    <source>
        <dbReference type="Proteomes" id="UP001316189"/>
    </source>
</evidence>
<dbReference type="EMBL" id="CP101988">
    <property type="protein sequence ID" value="UUI76372.1"/>
    <property type="molecule type" value="Genomic_DNA"/>
</dbReference>
<gene>
    <name evidence="3" type="ORF">NP064_05615</name>
</gene>
<keyword evidence="4" id="KW-1185">Reference proteome</keyword>
<dbReference type="Pfam" id="PF01546">
    <property type="entry name" value="Peptidase_M20"/>
    <property type="match status" value="1"/>
</dbReference>
<dbReference type="InterPro" id="IPR017144">
    <property type="entry name" value="Xaa-Arg_dipeptidase"/>
</dbReference>
<accession>A0ABY5L485</accession>
<dbReference type="Pfam" id="PF07687">
    <property type="entry name" value="M20_dimer"/>
    <property type="match status" value="1"/>
</dbReference>
<sequence>MSAVEGPRPAAPSTAYLDELRAQTERRRAAFVPVESPFEGADEQDVALVRSAAQSLRDDVVGLARVIHAHPEEAFREHRAAAEIADLLARHGVPATVGSHGLATAVRAGLTAQGPDAGGPDTAAGPTVAILAEYDALPGIGHACGHNVIAAAGVGAFLALRRAVAEGLALPGRVLLLGTPAEEGNSGKEILARAGFFDGVDAAIMVHPFGYDVIDHPFLGRRRLQVTYHGVAAHASASPFMGRNALDAVALNYQAVGFLRQHIPPTDRVHGIVVDGGERPSVVPERAALEYYVRSAHAPTLRDLSQRLEDIAHGVALATGTTVEVTWDPVPFSLPLRTNTPLAERWAQHQAAQGRTALAGGIVPEILAASTDFGNVSQRLPGIHPMIAVSEPDVALHTREFAQAAGGPAGDRAAVDGAVGLALTALDYLADPRLREAVRQDFEDGGGIVDVPGYFD</sequence>
<dbReference type="NCBIfam" id="TIGR01891">
    <property type="entry name" value="amidohydrolases"/>
    <property type="match status" value="1"/>
</dbReference>
<dbReference type="InterPro" id="IPR052030">
    <property type="entry name" value="Peptidase_M20/M20A_hydrolases"/>
</dbReference>
<protein>
    <recommendedName>
        <fullName evidence="1">Peptidase M20 domain-containing protein 2</fullName>
    </recommendedName>
</protein>
<proteinExistence type="inferred from homology"/>
<dbReference type="Gene3D" id="3.40.630.10">
    <property type="entry name" value="Zn peptidases"/>
    <property type="match status" value="1"/>
</dbReference>
<dbReference type="SUPFAM" id="SSF53187">
    <property type="entry name" value="Zn-dependent exopeptidases"/>
    <property type="match status" value="1"/>
</dbReference>
<evidence type="ECO:0000313" key="3">
    <source>
        <dbReference type="EMBL" id="UUI76372.1"/>
    </source>
</evidence>
<dbReference type="InterPro" id="IPR002933">
    <property type="entry name" value="Peptidase_M20"/>
</dbReference>
<comment type="similarity">
    <text evidence="1">Belongs to the peptidase M20A family.</text>
</comment>
<evidence type="ECO:0000256" key="1">
    <source>
        <dbReference type="PIRNR" id="PIRNR037226"/>
    </source>
</evidence>
<reference evidence="3 4" key="1">
    <citation type="submission" date="2022-07" db="EMBL/GenBank/DDBJ databases">
        <title>Novel species in genus cellulomonas.</title>
        <authorList>
            <person name="Ye L."/>
        </authorList>
    </citation>
    <scope>NUCLEOTIDE SEQUENCE [LARGE SCALE GENOMIC DNA]</scope>
    <source>
        <strain evidence="4">zg-Y338</strain>
    </source>
</reference>
<dbReference type="Proteomes" id="UP001316189">
    <property type="component" value="Chromosome"/>
</dbReference>
<dbReference type="PIRSF" id="PIRSF037226">
    <property type="entry name" value="Amidohydrolase_ACY1L2_prd"/>
    <property type="match status" value="1"/>
</dbReference>
<evidence type="ECO:0000259" key="2">
    <source>
        <dbReference type="Pfam" id="PF07687"/>
    </source>
</evidence>
<dbReference type="InterPro" id="IPR011650">
    <property type="entry name" value="Peptidase_M20_dimer"/>
</dbReference>
<name>A0ABY5L485_9CELL</name>
<dbReference type="PANTHER" id="PTHR30575">
    <property type="entry name" value="PEPTIDASE M20"/>
    <property type="match status" value="1"/>
</dbReference>
<organism evidence="3 4">
    <name type="scientific">Cellulomonas chengniuliangii</name>
    <dbReference type="NCBI Taxonomy" id="2968084"/>
    <lineage>
        <taxon>Bacteria</taxon>
        <taxon>Bacillati</taxon>
        <taxon>Actinomycetota</taxon>
        <taxon>Actinomycetes</taxon>
        <taxon>Micrococcales</taxon>
        <taxon>Cellulomonadaceae</taxon>
        <taxon>Cellulomonas</taxon>
    </lineage>
</organism>
<dbReference type="CDD" id="cd05672">
    <property type="entry name" value="M20_ACY1L2-like"/>
    <property type="match status" value="1"/>
</dbReference>
<dbReference type="Gene3D" id="3.30.70.360">
    <property type="match status" value="1"/>
</dbReference>
<dbReference type="RefSeq" id="WP_227570612.1">
    <property type="nucleotide sequence ID" value="NZ_CP101988.1"/>
</dbReference>
<dbReference type="PANTHER" id="PTHR30575:SF0">
    <property type="entry name" value="XAA-ARG DIPEPTIDASE"/>
    <property type="match status" value="1"/>
</dbReference>
<feature type="domain" description="Peptidase M20 dimerisation" evidence="2">
    <location>
        <begin position="223"/>
        <end position="312"/>
    </location>
</feature>
<dbReference type="SUPFAM" id="SSF55031">
    <property type="entry name" value="Bacterial exopeptidase dimerisation domain"/>
    <property type="match status" value="1"/>
</dbReference>
<dbReference type="InterPro" id="IPR036264">
    <property type="entry name" value="Bact_exopeptidase_dim_dom"/>
</dbReference>